<evidence type="ECO:0000313" key="2">
    <source>
        <dbReference type="EMBL" id="KAF4580301.1"/>
    </source>
</evidence>
<keyword evidence="3" id="KW-1185">Reference proteome</keyword>
<feature type="compositionally biased region" description="Polar residues" evidence="1">
    <location>
        <begin position="115"/>
        <end position="128"/>
    </location>
</feature>
<evidence type="ECO:0000313" key="3">
    <source>
        <dbReference type="Proteomes" id="UP000562929"/>
    </source>
</evidence>
<dbReference type="EMBL" id="JAACLJ010000012">
    <property type="protein sequence ID" value="KAF4580301.1"/>
    <property type="molecule type" value="Genomic_DNA"/>
</dbReference>
<reference evidence="2 3" key="1">
    <citation type="journal article" date="2020" name="G3 (Bethesda)">
        <title>Genetic Underpinnings of Host Manipulation by Ophiocordyceps as Revealed by Comparative Transcriptomics.</title>
        <authorList>
            <person name="Will I."/>
            <person name="Das B."/>
            <person name="Trinh T."/>
            <person name="Brachmann A."/>
            <person name="Ohm R.A."/>
            <person name="de Bekker C."/>
        </authorList>
    </citation>
    <scope>NUCLEOTIDE SEQUENCE [LARGE SCALE GENOMIC DNA]</scope>
    <source>
        <strain evidence="2 3">EC05</strain>
    </source>
</reference>
<dbReference type="Proteomes" id="UP000562929">
    <property type="component" value="Unassembled WGS sequence"/>
</dbReference>
<name>A0A8H4Q0B4_9HYPO</name>
<feature type="region of interest" description="Disordered" evidence="1">
    <location>
        <begin position="1"/>
        <end position="133"/>
    </location>
</feature>
<feature type="compositionally biased region" description="Acidic residues" evidence="1">
    <location>
        <begin position="70"/>
        <end position="104"/>
    </location>
</feature>
<protein>
    <submittedName>
        <fullName evidence="2">Uncharacterized protein</fullName>
    </submittedName>
</protein>
<feature type="compositionally biased region" description="Pro residues" evidence="1">
    <location>
        <begin position="13"/>
        <end position="26"/>
    </location>
</feature>
<organism evidence="2 3">
    <name type="scientific">Ophiocordyceps camponoti-floridani</name>
    <dbReference type="NCBI Taxonomy" id="2030778"/>
    <lineage>
        <taxon>Eukaryota</taxon>
        <taxon>Fungi</taxon>
        <taxon>Dikarya</taxon>
        <taxon>Ascomycota</taxon>
        <taxon>Pezizomycotina</taxon>
        <taxon>Sordariomycetes</taxon>
        <taxon>Hypocreomycetidae</taxon>
        <taxon>Hypocreales</taxon>
        <taxon>Ophiocordycipitaceae</taxon>
        <taxon>Ophiocordyceps</taxon>
    </lineage>
</organism>
<feature type="compositionally biased region" description="Polar residues" evidence="1">
    <location>
        <begin position="30"/>
        <end position="43"/>
    </location>
</feature>
<sequence length="162" mass="18069">MNRGPGQPRTRALPPPPKSPPPPPPAAAVSLSQPEGKSLSSAQAFDIFCDSDWESSPESLRRRSSHLDFSDDQDDYDYDYDYDDDDDDDDIDQDDDDQDDEEAEGLLLRDDAIVSINNKQPAPSTPQTNRKDDALLAARLEAETDRILAEQKKLDLARLRPS</sequence>
<gene>
    <name evidence="2" type="ORF">GQ602_007452</name>
</gene>
<evidence type="ECO:0000256" key="1">
    <source>
        <dbReference type="SAM" id="MobiDB-lite"/>
    </source>
</evidence>
<dbReference type="AlphaFoldDB" id="A0A8H4Q0B4"/>
<accession>A0A8H4Q0B4</accession>
<comment type="caution">
    <text evidence="2">The sequence shown here is derived from an EMBL/GenBank/DDBJ whole genome shotgun (WGS) entry which is preliminary data.</text>
</comment>
<feature type="compositionally biased region" description="Basic and acidic residues" evidence="1">
    <location>
        <begin position="59"/>
        <end position="69"/>
    </location>
</feature>
<proteinExistence type="predicted"/>